<reference evidence="3 4" key="1">
    <citation type="submission" date="2017-02" db="EMBL/GenBank/DDBJ databases">
        <authorList>
            <person name="Peterson S.W."/>
        </authorList>
    </citation>
    <scope>NUCLEOTIDE SEQUENCE [LARGE SCALE GENOMIC DNA]</scope>
    <source>
        <strain evidence="3 4">S285</strain>
    </source>
</reference>
<evidence type="ECO:0000313" key="3">
    <source>
        <dbReference type="EMBL" id="ARN81998.1"/>
    </source>
</evidence>
<name>A0A1W6MWN8_9HYPH</name>
<feature type="region of interest" description="Disordered" evidence="1">
    <location>
        <begin position="40"/>
        <end position="62"/>
    </location>
</feature>
<dbReference type="KEGG" id="mbry:B1812_13940"/>
<evidence type="ECO:0000256" key="1">
    <source>
        <dbReference type="SAM" id="MobiDB-lite"/>
    </source>
</evidence>
<organism evidence="3 4">
    <name type="scientific">Methylocystis bryophila</name>
    <dbReference type="NCBI Taxonomy" id="655015"/>
    <lineage>
        <taxon>Bacteria</taxon>
        <taxon>Pseudomonadati</taxon>
        <taxon>Pseudomonadota</taxon>
        <taxon>Alphaproteobacteria</taxon>
        <taxon>Hyphomicrobiales</taxon>
        <taxon>Methylocystaceae</taxon>
        <taxon>Methylocystis</taxon>
    </lineage>
</organism>
<dbReference type="AlphaFoldDB" id="A0A1W6MWN8"/>
<keyword evidence="4" id="KW-1185">Reference proteome</keyword>
<accession>A0A1W6MWN8</accession>
<proteinExistence type="predicted"/>
<feature type="signal peptide" evidence="2">
    <location>
        <begin position="1"/>
        <end position="19"/>
    </location>
</feature>
<sequence length="82" mass="8737">MVAALLLAAWVWRPFHVGAVTAAPASAGVVTAQTQLRPALKNSGLNERADTRDRKKTGLAGLPRLRSFPSTQISSLRGDITQ</sequence>
<dbReference type="Proteomes" id="UP000193978">
    <property type="component" value="Chromosome"/>
</dbReference>
<dbReference type="EMBL" id="CP019948">
    <property type="protein sequence ID" value="ARN81998.1"/>
    <property type="molecule type" value="Genomic_DNA"/>
</dbReference>
<evidence type="ECO:0000256" key="2">
    <source>
        <dbReference type="SAM" id="SignalP"/>
    </source>
</evidence>
<evidence type="ECO:0000313" key="4">
    <source>
        <dbReference type="Proteomes" id="UP000193978"/>
    </source>
</evidence>
<keyword evidence="2" id="KW-0732">Signal</keyword>
<protein>
    <submittedName>
        <fullName evidence="3">Uncharacterized protein</fullName>
    </submittedName>
</protein>
<gene>
    <name evidence="3" type="ORF">B1812_13940</name>
</gene>
<feature type="chain" id="PRO_5012484365" evidence="2">
    <location>
        <begin position="20"/>
        <end position="82"/>
    </location>
</feature>